<reference evidence="2 3" key="1">
    <citation type="journal article" date="2024" name="Proc. Natl. Acad. Sci. U.S.A.">
        <title>The evolutionary genomics of adaptation to stress in wild rhizobium bacteria.</title>
        <authorList>
            <person name="Kehlet-Delgado H."/>
            <person name="Montoya A.P."/>
            <person name="Jensen K.T."/>
            <person name="Wendlandt C.E."/>
            <person name="Dexheimer C."/>
            <person name="Roberts M."/>
            <person name="Torres Martinez L."/>
            <person name="Friesen M.L."/>
            <person name="Griffitts J.S."/>
            <person name="Porter S.S."/>
        </authorList>
    </citation>
    <scope>NUCLEOTIDE SEQUENCE [LARGE SCALE GENOMIC DNA]</scope>
    <source>
        <strain evidence="2 3">M0729</strain>
    </source>
</reference>
<proteinExistence type="predicted"/>
<keyword evidence="3" id="KW-1185">Reference proteome</keyword>
<protein>
    <submittedName>
        <fullName evidence="2">Uncharacterized protein</fullName>
    </submittedName>
</protein>
<evidence type="ECO:0000256" key="1">
    <source>
        <dbReference type="SAM" id="MobiDB-lite"/>
    </source>
</evidence>
<accession>A0ABV1YQ75</accession>
<comment type="caution">
    <text evidence="2">The sequence shown here is derived from an EMBL/GenBank/DDBJ whole genome shotgun (WGS) entry which is preliminary data.</text>
</comment>
<dbReference type="Proteomes" id="UP001464387">
    <property type="component" value="Unassembled WGS sequence"/>
</dbReference>
<evidence type="ECO:0000313" key="3">
    <source>
        <dbReference type="Proteomes" id="UP001464387"/>
    </source>
</evidence>
<dbReference type="EMBL" id="JAMYPJ010000072">
    <property type="protein sequence ID" value="MER8937343.1"/>
    <property type="molecule type" value="Genomic_DNA"/>
</dbReference>
<gene>
    <name evidence="2" type="ORF">NKI33_30860</name>
</gene>
<name>A0ABV1YQ75_9HYPH</name>
<feature type="region of interest" description="Disordered" evidence="1">
    <location>
        <begin position="38"/>
        <end position="68"/>
    </location>
</feature>
<dbReference type="RefSeq" id="WP_287273209.1">
    <property type="nucleotide sequence ID" value="NZ_JAMYMT010000011.1"/>
</dbReference>
<sequence length="68" mass="6774">MSEKATGRQEPGTLESAAIVLAIAVASLAMARAEPGQRRCAAMAAPVHHEATPAKPAPDDGCGGHAVA</sequence>
<organism evidence="2 3">
    <name type="scientific">Mesorhizobium opportunistum</name>
    <dbReference type="NCBI Taxonomy" id="593909"/>
    <lineage>
        <taxon>Bacteria</taxon>
        <taxon>Pseudomonadati</taxon>
        <taxon>Pseudomonadota</taxon>
        <taxon>Alphaproteobacteria</taxon>
        <taxon>Hyphomicrobiales</taxon>
        <taxon>Phyllobacteriaceae</taxon>
        <taxon>Mesorhizobium</taxon>
    </lineage>
</organism>
<evidence type="ECO:0000313" key="2">
    <source>
        <dbReference type="EMBL" id="MER8937343.1"/>
    </source>
</evidence>